<keyword evidence="2" id="KW-1185">Reference proteome</keyword>
<evidence type="ECO:0000313" key="2">
    <source>
        <dbReference type="Proteomes" id="UP000309676"/>
    </source>
</evidence>
<dbReference type="OrthoDB" id="9808776at2"/>
<sequence>MNENATAAALKEWASAVEAFLGGDTILALRKGGIREETRDFELTNEAFYFFPTYEHQKEHLLKEPYRRFVAETKAEWRPDAPAVPIKAWAEAVEDLLIEDEERLQALSPYHIWTDDYASERLHWKRTKPLHCLLLRVYRFEAPIDVPNDPGFAGCKSWVRLPIGEDQAALGRPVLSDEAFARKAAEIREVLKR</sequence>
<dbReference type="EMBL" id="VCIW01000011">
    <property type="protein sequence ID" value="TLS51083.1"/>
    <property type="molecule type" value="Genomic_DNA"/>
</dbReference>
<proteinExistence type="predicted"/>
<dbReference type="RefSeq" id="WP_138195435.1">
    <property type="nucleotide sequence ID" value="NZ_VCIW01000011.1"/>
</dbReference>
<dbReference type="InterPro" id="IPR014923">
    <property type="entry name" value="DUF1802"/>
</dbReference>
<dbReference type="PIRSF" id="PIRSF018957">
    <property type="entry name" value="UCP018957"/>
    <property type="match status" value="1"/>
</dbReference>
<dbReference type="Pfam" id="PF08819">
    <property type="entry name" value="DUF1802"/>
    <property type="match status" value="1"/>
</dbReference>
<comment type="caution">
    <text evidence="1">The sequence shown here is derived from an EMBL/GenBank/DDBJ whole genome shotgun (WGS) entry which is preliminary data.</text>
</comment>
<accession>A0A5R9GEI9</accession>
<evidence type="ECO:0000313" key="1">
    <source>
        <dbReference type="EMBL" id="TLS51083.1"/>
    </source>
</evidence>
<name>A0A5R9GEI9_9BACL</name>
<dbReference type="AlphaFoldDB" id="A0A5R9GEI9"/>
<organism evidence="1 2">
    <name type="scientific">Paenibacillus antri</name>
    <dbReference type="NCBI Taxonomy" id="2582848"/>
    <lineage>
        <taxon>Bacteria</taxon>
        <taxon>Bacillati</taxon>
        <taxon>Bacillota</taxon>
        <taxon>Bacilli</taxon>
        <taxon>Bacillales</taxon>
        <taxon>Paenibacillaceae</taxon>
        <taxon>Paenibacillus</taxon>
    </lineage>
</organism>
<reference evidence="1 2" key="1">
    <citation type="submission" date="2019-05" db="EMBL/GenBank/DDBJ databases">
        <authorList>
            <person name="Narsing Rao M.P."/>
            <person name="Li W.J."/>
        </authorList>
    </citation>
    <scope>NUCLEOTIDE SEQUENCE [LARGE SCALE GENOMIC DNA]</scope>
    <source>
        <strain evidence="1 2">SYSU_K30003</strain>
    </source>
</reference>
<protein>
    <submittedName>
        <fullName evidence="1">DUF1802 family protein</fullName>
    </submittedName>
</protein>
<dbReference type="InterPro" id="IPR008307">
    <property type="entry name" value="UCP018957"/>
</dbReference>
<gene>
    <name evidence="1" type="ORF">FE782_16990</name>
</gene>
<dbReference type="Proteomes" id="UP000309676">
    <property type="component" value="Unassembled WGS sequence"/>
</dbReference>